<gene>
    <name evidence="3" type="ORF">C0Q70_04203</name>
</gene>
<evidence type="ECO:0000313" key="4">
    <source>
        <dbReference type="Proteomes" id="UP000245119"/>
    </source>
</evidence>
<dbReference type="Proteomes" id="UP000245119">
    <property type="component" value="Linkage Group LG2"/>
</dbReference>
<accession>A0A2T7PUW6</accession>
<keyword evidence="2" id="KW-0812">Transmembrane</keyword>
<dbReference type="AlphaFoldDB" id="A0A2T7PUW6"/>
<feature type="transmembrane region" description="Helical" evidence="2">
    <location>
        <begin position="20"/>
        <end position="45"/>
    </location>
</feature>
<sequence length="127" mass="14006">MPSTYGSRPIRRAESASTNTVIITVVCVVAGVVIVAVVVALVVVFKLRRKSDDKEDVAFIRGGTKPDIPLEPRPATSYSAFDVADNIYSKSRLGKSGNSSNDKDKQELSWDLNAERKLENTNMIRHR</sequence>
<keyword evidence="2" id="KW-0472">Membrane</keyword>
<keyword evidence="2" id="KW-1133">Transmembrane helix</keyword>
<reference evidence="3 4" key="1">
    <citation type="submission" date="2018-04" db="EMBL/GenBank/DDBJ databases">
        <title>The genome of golden apple snail Pomacea canaliculata provides insight into stress tolerance and invasive adaptation.</title>
        <authorList>
            <person name="Liu C."/>
            <person name="Liu B."/>
            <person name="Ren Y."/>
            <person name="Zhang Y."/>
            <person name="Wang H."/>
            <person name="Li S."/>
            <person name="Jiang F."/>
            <person name="Yin L."/>
            <person name="Zhang G."/>
            <person name="Qian W."/>
            <person name="Fan W."/>
        </authorList>
    </citation>
    <scope>NUCLEOTIDE SEQUENCE [LARGE SCALE GENOMIC DNA]</scope>
    <source>
        <strain evidence="3">SZHN2017</strain>
        <tissue evidence="3">Muscle</tissue>
    </source>
</reference>
<name>A0A2T7PUW6_POMCA</name>
<organism evidence="3 4">
    <name type="scientific">Pomacea canaliculata</name>
    <name type="common">Golden apple snail</name>
    <dbReference type="NCBI Taxonomy" id="400727"/>
    <lineage>
        <taxon>Eukaryota</taxon>
        <taxon>Metazoa</taxon>
        <taxon>Spiralia</taxon>
        <taxon>Lophotrochozoa</taxon>
        <taxon>Mollusca</taxon>
        <taxon>Gastropoda</taxon>
        <taxon>Caenogastropoda</taxon>
        <taxon>Architaenioglossa</taxon>
        <taxon>Ampullarioidea</taxon>
        <taxon>Ampullariidae</taxon>
        <taxon>Pomacea</taxon>
    </lineage>
</organism>
<feature type="region of interest" description="Disordered" evidence="1">
    <location>
        <begin position="90"/>
        <end position="110"/>
    </location>
</feature>
<keyword evidence="4" id="KW-1185">Reference proteome</keyword>
<evidence type="ECO:0000313" key="3">
    <source>
        <dbReference type="EMBL" id="PVD37208.1"/>
    </source>
</evidence>
<evidence type="ECO:0000256" key="1">
    <source>
        <dbReference type="SAM" id="MobiDB-lite"/>
    </source>
</evidence>
<proteinExistence type="predicted"/>
<feature type="compositionally biased region" description="Basic and acidic residues" evidence="1">
    <location>
        <begin position="101"/>
        <end position="110"/>
    </location>
</feature>
<dbReference type="EMBL" id="PZQS01000002">
    <property type="protein sequence ID" value="PVD37208.1"/>
    <property type="molecule type" value="Genomic_DNA"/>
</dbReference>
<protein>
    <submittedName>
        <fullName evidence="3">Uncharacterized protein</fullName>
    </submittedName>
</protein>
<comment type="caution">
    <text evidence="3">The sequence shown here is derived from an EMBL/GenBank/DDBJ whole genome shotgun (WGS) entry which is preliminary data.</text>
</comment>
<evidence type="ECO:0000256" key="2">
    <source>
        <dbReference type="SAM" id="Phobius"/>
    </source>
</evidence>